<accession>A0A645AC29</accession>
<sequence>MNLDDIIEYDDEGTNLDFKKEEYKKENYTALLKDVMSMANALNTEDKRIIIGVKHKPGEEKNFCGLETISDQGTLENIIQENIEPNISFRYYPYTFKETTLGVLEIFDNFDKPYMMKKDYKDGLKKGEMWIRKGSRQSRVIREDLDKMMKAKKTYAFENKVTFGFGKKLEKDITLSKTIIQEKDIPSEVRKKELEGLLKRLDDKYNSKQETFLEIENINSIFKTTEFDDSKKSIRVDYNQFSWPATYKNREELLEEISVIQEQYQEDDLWYLYEKNSYKINCYIYNDSAEFLEDVKIELFFDVDVFAISPEIHEEPEANDPLFIKPNTNDDNPTNDYPRVHEEESVIVVEEEHKQVRHKTLTAAFFEELRVLVKPNTETETSEVKYKISARNLAEHIEGSLFIHIV</sequence>
<proteinExistence type="predicted"/>
<dbReference type="InterPro" id="IPR007421">
    <property type="entry name" value="Schlafen_AlbA_2_dom"/>
</dbReference>
<feature type="domain" description="Schlafen AlbA-2" evidence="2">
    <location>
        <begin position="12"/>
        <end position="138"/>
    </location>
</feature>
<evidence type="ECO:0000256" key="1">
    <source>
        <dbReference type="SAM" id="MobiDB-lite"/>
    </source>
</evidence>
<evidence type="ECO:0000259" key="2">
    <source>
        <dbReference type="Pfam" id="PF04326"/>
    </source>
</evidence>
<dbReference type="EMBL" id="VSSQ01013032">
    <property type="protein sequence ID" value="MPM50587.1"/>
    <property type="molecule type" value="Genomic_DNA"/>
</dbReference>
<dbReference type="Pfam" id="PF04326">
    <property type="entry name" value="SLFN_AlbA_2"/>
    <property type="match status" value="1"/>
</dbReference>
<comment type="caution">
    <text evidence="3">The sequence shown here is derived from an EMBL/GenBank/DDBJ whole genome shotgun (WGS) entry which is preliminary data.</text>
</comment>
<protein>
    <recommendedName>
        <fullName evidence="2">Schlafen AlbA-2 domain-containing protein</fullName>
    </recommendedName>
</protein>
<feature type="compositionally biased region" description="Low complexity" evidence="1">
    <location>
        <begin position="326"/>
        <end position="336"/>
    </location>
</feature>
<gene>
    <name evidence="3" type="ORF">SDC9_97329</name>
</gene>
<name>A0A645AC29_9ZZZZ</name>
<dbReference type="InterPro" id="IPR038461">
    <property type="entry name" value="Schlafen_AlbA_2_dom_sf"/>
</dbReference>
<dbReference type="AlphaFoldDB" id="A0A645AC29"/>
<dbReference type="PANTHER" id="PTHR30595">
    <property type="entry name" value="GLPR-RELATED TRANSCRIPTIONAL REPRESSOR"/>
    <property type="match status" value="1"/>
</dbReference>
<dbReference type="PANTHER" id="PTHR30595:SF6">
    <property type="entry name" value="SCHLAFEN ALBA-2 DOMAIN-CONTAINING PROTEIN"/>
    <property type="match status" value="1"/>
</dbReference>
<feature type="region of interest" description="Disordered" evidence="1">
    <location>
        <begin position="318"/>
        <end position="338"/>
    </location>
</feature>
<evidence type="ECO:0000313" key="3">
    <source>
        <dbReference type="EMBL" id="MPM50587.1"/>
    </source>
</evidence>
<organism evidence="3">
    <name type="scientific">bioreactor metagenome</name>
    <dbReference type="NCBI Taxonomy" id="1076179"/>
    <lineage>
        <taxon>unclassified sequences</taxon>
        <taxon>metagenomes</taxon>
        <taxon>ecological metagenomes</taxon>
    </lineage>
</organism>
<reference evidence="3" key="1">
    <citation type="submission" date="2019-08" db="EMBL/GenBank/DDBJ databases">
        <authorList>
            <person name="Kucharzyk K."/>
            <person name="Murdoch R.W."/>
            <person name="Higgins S."/>
            <person name="Loffler F."/>
        </authorList>
    </citation>
    <scope>NUCLEOTIDE SEQUENCE</scope>
</reference>
<dbReference type="Gene3D" id="3.30.950.30">
    <property type="entry name" value="Schlafen, AAA domain"/>
    <property type="match status" value="1"/>
</dbReference>